<feature type="compositionally biased region" description="Pro residues" evidence="1">
    <location>
        <begin position="58"/>
        <end position="69"/>
    </location>
</feature>
<organism evidence="3 4">
    <name type="scientific">Pelagicoccus albus</name>
    <dbReference type="NCBI Taxonomy" id="415222"/>
    <lineage>
        <taxon>Bacteria</taxon>
        <taxon>Pseudomonadati</taxon>
        <taxon>Verrucomicrobiota</taxon>
        <taxon>Opitutia</taxon>
        <taxon>Puniceicoccales</taxon>
        <taxon>Pelagicoccaceae</taxon>
        <taxon>Pelagicoccus</taxon>
    </lineage>
</organism>
<proteinExistence type="predicted"/>
<keyword evidence="2" id="KW-0812">Transmembrane</keyword>
<evidence type="ECO:0008006" key="5">
    <source>
        <dbReference type="Google" id="ProtNLM"/>
    </source>
</evidence>
<dbReference type="Proteomes" id="UP000526501">
    <property type="component" value="Unassembled WGS sequence"/>
</dbReference>
<keyword evidence="2" id="KW-0472">Membrane</keyword>
<evidence type="ECO:0000256" key="2">
    <source>
        <dbReference type="SAM" id="Phobius"/>
    </source>
</evidence>
<name>A0A7X1B2R3_9BACT</name>
<dbReference type="SUPFAM" id="SSF74653">
    <property type="entry name" value="TolA/TonB C-terminal domain"/>
    <property type="match status" value="1"/>
</dbReference>
<gene>
    <name evidence="3" type="ORF">H5P27_00720</name>
</gene>
<sequence>MSKVSDIESLLTEKAFPASSYLAGVLTSAAIFALIAISQFREMPTPSEPETQLTDFYLPPPPPPKPATPPTEQRQVEIDFSVPIDPSPFELSLDYLNVRIGPQTEQFKKVAFDIDESIESFRQMGLSRMQVFDNADLDEPPIPLRRSTPSFPLGYDGVTLKALVQYRVTDQGITENIMILSCNIPEMNDRIVECIRQWTFKPAIKEEQPVHSWARHTISIQNKVKPDSPFAL</sequence>
<evidence type="ECO:0000313" key="4">
    <source>
        <dbReference type="Proteomes" id="UP000526501"/>
    </source>
</evidence>
<comment type="caution">
    <text evidence="3">The sequence shown here is derived from an EMBL/GenBank/DDBJ whole genome shotgun (WGS) entry which is preliminary data.</text>
</comment>
<dbReference type="EMBL" id="JACHVC010000001">
    <property type="protein sequence ID" value="MBC2604571.1"/>
    <property type="molecule type" value="Genomic_DNA"/>
</dbReference>
<evidence type="ECO:0000256" key="1">
    <source>
        <dbReference type="SAM" id="MobiDB-lite"/>
    </source>
</evidence>
<dbReference type="Gene3D" id="3.30.1150.10">
    <property type="match status" value="1"/>
</dbReference>
<feature type="transmembrane region" description="Helical" evidence="2">
    <location>
        <begin position="20"/>
        <end position="37"/>
    </location>
</feature>
<keyword evidence="4" id="KW-1185">Reference proteome</keyword>
<dbReference type="AlphaFoldDB" id="A0A7X1B2R3"/>
<dbReference type="RefSeq" id="WP_185658463.1">
    <property type="nucleotide sequence ID" value="NZ_CAWPOO010000001.1"/>
</dbReference>
<keyword evidence="2" id="KW-1133">Transmembrane helix</keyword>
<feature type="region of interest" description="Disordered" evidence="1">
    <location>
        <begin position="45"/>
        <end position="74"/>
    </location>
</feature>
<protein>
    <recommendedName>
        <fullName evidence="5">TonB C-terminal domain-containing protein</fullName>
    </recommendedName>
</protein>
<accession>A0A7X1B2R3</accession>
<reference evidence="3 4" key="1">
    <citation type="submission" date="2020-07" db="EMBL/GenBank/DDBJ databases">
        <authorList>
            <person name="Feng X."/>
        </authorList>
    </citation>
    <scope>NUCLEOTIDE SEQUENCE [LARGE SCALE GENOMIC DNA]</scope>
    <source>
        <strain evidence="3 4">JCM23202</strain>
    </source>
</reference>
<evidence type="ECO:0000313" key="3">
    <source>
        <dbReference type="EMBL" id="MBC2604571.1"/>
    </source>
</evidence>